<accession>A0A0F9YQY4</accession>
<reference evidence="2 3" key="1">
    <citation type="journal article" date="2015" name="Environ. Microbiol.">
        <title>Genome analyses suggest the presence of polyploidy and recent human-driven expansions in eight global populations of the honeybee pathogen Nosema ceranae.</title>
        <authorList>
            <person name="Pelin A."/>
            <person name="Selman M."/>
            <person name="Aris-Brosou S."/>
            <person name="Farinelli L."/>
            <person name="Corradi N."/>
        </authorList>
    </citation>
    <scope>NUCLEOTIDE SEQUENCE [LARGE SCALE GENOMIC DNA]</scope>
    <source>
        <strain evidence="2 3">PA08 1199</strain>
    </source>
</reference>
<feature type="chain" id="PRO_5002530352" evidence="1">
    <location>
        <begin position="17"/>
        <end position="268"/>
    </location>
</feature>
<dbReference type="VEuPathDB" id="MicrosporidiaDB:NCER_100816"/>
<comment type="caution">
    <text evidence="2">The sequence shown here is derived from an EMBL/GenBank/DDBJ whole genome shotgun (WGS) entry which is preliminary data.</text>
</comment>
<name>A0A0F9YQY4_9MICR</name>
<gene>
    <name evidence="2" type="ORF">AAJ76_3800031038</name>
</gene>
<sequence length="268" mass="31868">MFFLTIFIVFINCNNIQDFVTKEKNHSFVFQAKKGKSIAKDKDGIVKRSLKDDEFLSEYSNCPFRYVLTVDQKPNTNVDLNEINQVSKLFFYTFEASVGVQQSFSRLFPKKIYFQGNLPLFQEYVRNFVSNDFNNEYKDIRKRFVKLLALKSYPLIYKIRKSSFLDIKDEKTREFYFELFKAIDIKTNPNCIWEITQLFDLNKINRVMEKVVDDIRMLEELKKKERLFYQVVENDFANDDFNKSSDLIEVNYVPIRSLPSFDSGSLLN</sequence>
<evidence type="ECO:0000256" key="1">
    <source>
        <dbReference type="SAM" id="SignalP"/>
    </source>
</evidence>
<dbReference type="EMBL" id="JPQZ01000038">
    <property type="protein sequence ID" value="KKO74952.1"/>
    <property type="molecule type" value="Genomic_DNA"/>
</dbReference>
<dbReference type="GeneID" id="36320346"/>
<dbReference type="VEuPathDB" id="MicrosporidiaDB:AAJ76_3800031038"/>
<keyword evidence="3" id="KW-1185">Reference proteome</keyword>
<evidence type="ECO:0000313" key="3">
    <source>
        <dbReference type="Proteomes" id="UP000034350"/>
    </source>
</evidence>
<evidence type="ECO:0000313" key="2">
    <source>
        <dbReference type="EMBL" id="KKO74952.1"/>
    </source>
</evidence>
<proteinExistence type="predicted"/>
<protein>
    <submittedName>
        <fullName evidence="2">Uncharacterized protein</fullName>
    </submittedName>
</protein>
<organism evidence="2 3">
    <name type="scientific">Vairimorpha ceranae</name>
    <dbReference type="NCBI Taxonomy" id="40302"/>
    <lineage>
        <taxon>Eukaryota</taxon>
        <taxon>Fungi</taxon>
        <taxon>Fungi incertae sedis</taxon>
        <taxon>Microsporidia</taxon>
        <taxon>Nosematidae</taxon>
        <taxon>Vairimorpha</taxon>
    </lineage>
</organism>
<dbReference type="VEuPathDB" id="MicrosporidiaDB:G9O61_00g015160"/>
<dbReference type="Proteomes" id="UP000034350">
    <property type="component" value="Unassembled WGS sequence"/>
</dbReference>
<keyword evidence="1" id="KW-0732">Signal</keyword>
<dbReference type="AlphaFoldDB" id="A0A0F9YQY4"/>
<dbReference type="RefSeq" id="XP_024330694.1">
    <property type="nucleotide sequence ID" value="XM_024475405.1"/>
</dbReference>
<feature type="signal peptide" evidence="1">
    <location>
        <begin position="1"/>
        <end position="16"/>
    </location>
</feature>